<evidence type="ECO:0000313" key="7">
    <source>
        <dbReference type="EMBL" id="GAA1752518.1"/>
    </source>
</evidence>
<feature type="region of interest" description="Disordered" evidence="4">
    <location>
        <begin position="355"/>
        <end position="397"/>
    </location>
</feature>
<dbReference type="InterPro" id="IPR036890">
    <property type="entry name" value="HATPase_C_sf"/>
</dbReference>
<keyword evidence="5" id="KW-0812">Transmembrane</keyword>
<evidence type="ECO:0000256" key="1">
    <source>
        <dbReference type="ARBA" id="ARBA00022679"/>
    </source>
</evidence>
<comment type="caution">
    <text evidence="7">The sequence shown here is derived from an EMBL/GenBank/DDBJ whole genome shotgun (WGS) entry which is preliminary data.</text>
</comment>
<feature type="transmembrane region" description="Helical" evidence="5">
    <location>
        <begin position="96"/>
        <end position="114"/>
    </location>
</feature>
<dbReference type="Proteomes" id="UP001501057">
    <property type="component" value="Unassembled WGS sequence"/>
</dbReference>
<keyword evidence="8" id="KW-1185">Reference proteome</keyword>
<dbReference type="Pfam" id="PF02518">
    <property type="entry name" value="HATPase_c"/>
    <property type="match status" value="1"/>
</dbReference>
<keyword evidence="7" id="KW-0547">Nucleotide-binding</keyword>
<dbReference type="PANTHER" id="PTHR24421">
    <property type="entry name" value="NITRATE/NITRITE SENSOR PROTEIN NARX-RELATED"/>
    <property type="match status" value="1"/>
</dbReference>
<dbReference type="InterPro" id="IPR003594">
    <property type="entry name" value="HATPase_dom"/>
</dbReference>
<keyword evidence="2" id="KW-0418">Kinase</keyword>
<proteinExistence type="predicted"/>
<feature type="compositionally biased region" description="Basic and acidic residues" evidence="4">
    <location>
        <begin position="388"/>
        <end position="397"/>
    </location>
</feature>
<dbReference type="SUPFAM" id="SSF55874">
    <property type="entry name" value="ATPase domain of HSP90 chaperone/DNA topoisomerase II/histidine kinase"/>
    <property type="match status" value="1"/>
</dbReference>
<dbReference type="EMBL" id="BAAAME010000010">
    <property type="protein sequence ID" value="GAA1752518.1"/>
    <property type="molecule type" value="Genomic_DNA"/>
</dbReference>
<feature type="domain" description="Histidine kinase/HSP90-like ATPase" evidence="6">
    <location>
        <begin position="285"/>
        <end position="379"/>
    </location>
</feature>
<evidence type="ECO:0000256" key="3">
    <source>
        <dbReference type="ARBA" id="ARBA00023012"/>
    </source>
</evidence>
<reference evidence="7 8" key="1">
    <citation type="journal article" date="2019" name="Int. J. Syst. Evol. Microbiol.">
        <title>The Global Catalogue of Microorganisms (GCM) 10K type strain sequencing project: providing services to taxonomists for standard genome sequencing and annotation.</title>
        <authorList>
            <consortium name="The Broad Institute Genomics Platform"/>
            <consortium name="The Broad Institute Genome Sequencing Center for Infectious Disease"/>
            <person name="Wu L."/>
            <person name="Ma J."/>
        </authorList>
    </citation>
    <scope>NUCLEOTIDE SEQUENCE [LARGE SCALE GENOMIC DNA]</scope>
    <source>
        <strain evidence="7 8">JCM 13518</strain>
    </source>
</reference>
<keyword evidence="7" id="KW-0067">ATP-binding</keyword>
<evidence type="ECO:0000256" key="4">
    <source>
        <dbReference type="SAM" id="MobiDB-lite"/>
    </source>
</evidence>
<dbReference type="PANTHER" id="PTHR24421:SF61">
    <property type="entry name" value="OXYGEN SENSOR HISTIDINE KINASE NREB"/>
    <property type="match status" value="1"/>
</dbReference>
<gene>
    <name evidence="7" type="ORF">GCM10009710_35300</name>
</gene>
<dbReference type="Gene3D" id="3.30.565.10">
    <property type="entry name" value="Histidine kinase-like ATPase, C-terminal domain"/>
    <property type="match status" value="1"/>
</dbReference>
<keyword evidence="5" id="KW-0472">Membrane</keyword>
<evidence type="ECO:0000256" key="2">
    <source>
        <dbReference type="ARBA" id="ARBA00022777"/>
    </source>
</evidence>
<name>A0ABN2KBP6_9ACTN</name>
<keyword evidence="5" id="KW-1133">Transmembrane helix</keyword>
<dbReference type="SMART" id="SM00387">
    <property type="entry name" value="HATPase_c"/>
    <property type="match status" value="1"/>
</dbReference>
<dbReference type="Pfam" id="PF04024">
    <property type="entry name" value="PspC"/>
    <property type="match status" value="1"/>
</dbReference>
<evidence type="ECO:0000256" key="5">
    <source>
        <dbReference type="SAM" id="Phobius"/>
    </source>
</evidence>
<organism evidence="7 8">
    <name type="scientific">Aeromicrobium alkaliterrae</name>
    <dbReference type="NCBI Taxonomy" id="302168"/>
    <lineage>
        <taxon>Bacteria</taxon>
        <taxon>Bacillati</taxon>
        <taxon>Actinomycetota</taxon>
        <taxon>Actinomycetes</taxon>
        <taxon>Propionibacteriales</taxon>
        <taxon>Nocardioidaceae</taxon>
        <taxon>Aeromicrobium</taxon>
    </lineage>
</organism>
<keyword evidence="3" id="KW-0902">Two-component regulatory system</keyword>
<feature type="transmembrane region" description="Helical" evidence="5">
    <location>
        <begin position="126"/>
        <end position="149"/>
    </location>
</feature>
<dbReference type="InterPro" id="IPR050482">
    <property type="entry name" value="Sensor_HK_TwoCompSys"/>
</dbReference>
<sequence length="397" mass="41938">MSAGVAEHLGVDTLWVRLAFTVTAVFNGMGIVAYLLLWRFLPLADDEASPGLEAAARRGMRPGRTTSWVDHTRAVAILALGAGVALALQISGQGIAWGWLVPLTVGGAGLAVMWRGLDDVGRVSRLRWWSIGRVVVGIGLVAAAAAYAVTVEGGWAAAADAGVAIAVAVVGLALVAGPWVASLVADLGAERRERVRSQERADVAAHLHDSVLQTLSLLQKYADDPATVSTVARRQERELRAWLYGADELADSTLAAAIRAAADEVEDHHRVAVELVVVGDTPVDADVAAVVRAAREAMVNAAKHAGVDRVDVFAEATPRVVEVFVRDRGTGFDPATVDPDRMGLSGSIVDRMRRHGGRAEVRSSPGSGTEVQLVLPRSEHQTTAPEASDPRSDHDRV</sequence>
<feature type="transmembrane region" description="Helical" evidence="5">
    <location>
        <begin position="68"/>
        <end position="90"/>
    </location>
</feature>
<dbReference type="CDD" id="cd16917">
    <property type="entry name" value="HATPase_UhpB-NarQ-NarX-like"/>
    <property type="match status" value="1"/>
</dbReference>
<evidence type="ECO:0000259" key="6">
    <source>
        <dbReference type="SMART" id="SM00387"/>
    </source>
</evidence>
<feature type="transmembrane region" description="Helical" evidence="5">
    <location>
        <begin position="14"/>
        <end position="37"/>
    </location>
</feature>
<dbReference type="GO" id="GO:0005524">
    <property type="term" value="F:ATP binding"/>
    <property type="evidence" value="ECO:0007669"/>
    <property type="project" value="UniProtKB-KW"/>
</dbReference>
<protein>
    <submittedName>
        <fullName evidence="7">ATP-binding protein</fullName>
    </submittedName>
</protein>
<keyword evidence="1" id="KW-0808">Transferase</keyword>
<evidence type="ECO:0000313" key="8">
    <source>
        <dbReference type="Proteomes" id="UP001501057"/>
    </source>
</evidence>
<feature type="transmembrane region" description="Helical" evidence="5">
    <location>
        <begin position="161"/>
        <end position="184"/>
    </location>
</feature>
<dbReference type="InterPro" id="IPR007168">
    <property type="entry name" value="Phageshock_PspC_N"/>
</dbReference>
<accession>A0ABN2KBP6</accession>